<protein>
    <submittedName>
        <fullName evidence="1 2">Uncharacterized protein</fullName>
    </submittedName>
</protein>
<dbReference type="Gramene" id="KQK18588">
    <property type="protein sequence ID" value="KQK18588"/>
    <property type="gene ID" value="BRADI_1g43502v3"/>
</dbReference>
<keyword evidence="3" id="KW-1185">Reference proteome</keyword>
<dbReference type="EnsemblPlants" id="KQK18588">
    <property type="protein sequence ID" value="KQK18588"/>
    <property type="gene ID" value="BRADI_1g43502v3"/>
</dbReference>
<dbReference type="AlphaFoldDB" id="A0A0Q3K2Q6"/>
<proteinExistence type="predicted"/>
<reference evidence="1 2" key="1">
    <citation type="journal article" date="2010" name="Nature">
        <title>Genome sequencing and analysis of the model grass Brachypodium distachyon.</title>
        <authorList>
            <consortium name="International Brachypodium Initiative"/>
        </authorList>
    </citation>
    <scope>NUCLEOTIDE SEQUENCE [LARGE SCALE GENOMIC DNA]</scope>
    <source>
        <strain evidence="1 2">Bd21</strain>
    </source>
</reference>
<dbReference type="EMBL" id="CM000880">
    <property type="protein sequence ID" value="KQK18588.1"/>
    <property type="molecule type" value="Genomic_DNA"/>
</dbReference>
<evidence type="ECO:0000313" key="1">
    <source>
        <dbReference type="EMBL" id="KQK18588.1"/>
    </source>
</evidence>
<reference evidence="2" key="3">
    <citation type="submission" date="2018-08" db="UniProtKB">
        <authorList>
            <consortium name="EnsemblPlants"/>
        </authorList>
    </citation>
    <scope>IDENTIFICATION</scope>
    <source>
        <strain evidence="2">cv. Bd21</strain>
    </source>
</reference>
<evidence type="ECO:0000313" key="3">
    <source>
        <dbReference type="Proteomes" id="UP000008810"/>
    </source>
</evidence>
<dbReference type="Proteomes" id="UP000008810">
    <property type="component" value="Chromosome 1"/>
</dbReference>
<dbReference type="ExpressionAtlas" id="A0A0Q3K2Q6">
    <property type="expression patterns" value="baseline"/>
</dbReference>
<name>A0A0Q3K2Q6_BRADI</name>
<accession>A0A0Q3K2Q6</accession>
<reference evidence="1" key="2">
    <citation type="submission" date="2017-06" db="EMBL/GenBank/DDBJ databases">
        <title>WGS assembly of Brachypodium distachyon.</title>
        <authorList>
            <consortium name="The International Brachypodium Initiative"/>
            <person name="Lucas S."/>
            <person name="Harmon-Smith M."/>
            <person name="Lail K."/>
            <person name="Tice H."/>
            <person name="Grimwood J."/>
            <person name="Bruce D."/>
            <person name="Barry K."/>
            <person name="Shu S."/>
            <person name="Lindquist E."/>
            <person name="Wang M."/>
            <person name="Pitluck S."/>
            <person name="Vogel J.P."/>
            <person name="Garvin D.F."/>
            <person name="Mockler T.C."/>
            <person name="Schmutz J."/>
            <person name="Rokhsar D."/>
            <person name="Bevan M.W."/>
        </authorList>
    </citation>
    <scope>NUCLEOTIDE SEQUENCE</scope>
    <source>
        <strain evidence="1">Bd21</strain>
    </source>
</reference>
<sequence length="53" mass="6092">MTGCSMRLPQFFNFGVQFDSSDLCLKIVSPSLKVTTRVHVCWSIMQLQLDNIR</sequence>
<organism evidence="1">
    <name type="scientific">Brachypodium distachyon</name>
    <name type="common">Purple false brome</name>
    <name type="synonym">Trachynia distachya</name>
    <dbReference type="NCBI Taxonomy" id="15368"/>
    <lineage>
        <taxon>Eukaryota</taxon>
        <taxon>Viridiplantae</taxon>
        <taxon>Streptophyta</taxon>
        <taxon>Embryophyta</taxon>
        <taxon>Tracheophyta</taxon>
        <taxon>Spermatophyta</taxon>
        <taxon>Magnoliopsida</taxon>
        <taxon>Liliopsida</taxon>
        <taxon>Poales</taxon>
        <taxon>Poaceae</taxon>
        <taxon>BOP clade</taxon>
        <taxon>Pooideae</taxon>
        <taxon>Stipodae</taxon>
        <taxon>Brachypodieae</taxon>
        <taxon>Brachypodium</taxon>
    </lineage>
</organism>
<gene>
    <name evidence="1" type="ORF">BRADI_1g43502v3</name>
</gene>
<evidence type="ECO:0000313" key="2">
    <source>
        <dbReference type="EnsemblPlants" id="KQK18588"/>
    </source>
</evidence>